<evidence type="ECO:0000313" key="7">
    <source>
        <dbReference type="Proteomes" id="UP001162483"/>
    </source>
</evidence>
<gene>
    <name evidence="6" type="ORF">SPARVUS_LOCUS3341305</name>
</gene>
<keyword evidence="2" id="KW-0863">Zinc-finger</keyword>
<evidence type="ECO:0000313" key="6">
    <source>
        <dbReference type="EMBL" id="CAI9549405.1"/>
    </source>
</evidence>
<evidence type="ECO:0000259" key="5">
    <source>
        <dbReference type="PROSITE" id="PS51805"/>
    </source>
</evidence>
<dbReference type="Gene3D" id="3.30.40.10">
    <property type="entry name" value="Zinc/RING finger domain, C3HC4 (zinc finger)"/>
    <property type="match status" value="1"/>
</dbReference>
<dbReference type="Proteomes" id="UP001162483">
    <property type="component" value="Unassembled WGS sequence"/>
</dbReference>
<feature type="region of interest" description="Disordered" evidence="4">
    <location>
        <begin position="140"/>
        <end position="182"/>
    </location>
</feature>
<protein>
    <recommendedName>
        <fullName evidence="5">PHD-type domain-containing protein</fullName>
    </recommendedName>
</protein>
<evidence type="ECO:0000256" key="1">
    <source>
        <dbReference type="ARBA" id="ARBA00022723"/>
    </source>
</evidence>
<dbReference type="PANTHER" id="PTHR12420:SF15">
    <property type="entry name" value="PHD FINGER PROTEIN 6"/>
    <property type="match status" value="1"/>
</dbReference>
<evidence type="ECO:0000256" key="4">
    <source>
        <dbReference type="SAM" id="MobiDB-lite"/>
    </source>
</evidence>
<evidence type="ECO:0000256" key="3">
    <source>
        <dbReference type="ARBA" id="ARBA00022833"/>
    </source>
</evidence>
<comment type="caution">
    <text evidence="6">The sequence shown here is derived from an EMBL/GenBank/DDBJ whole genome shotgun (WGS) entry which is preliminary data.</text>
</comment>
<proteinExistence type="predicted"/>
<reference evidence="6" key="1">
    <citation type="submission" date="2023-05" db="EMBL/GenBank/DDBJ databases">
        <authorList>
            <person name="Stuckert A."/>
        </authorList>
    </citation>
    <scope>NUCLEOTIDE SEQUENCE</scope>
</reference>
<organism evidence="6 7">
    <name type="scientific">Staurois parvus</name>
    <dbReference type="NCBI Taxonomy" id="386267"/>
    <lineage>
        <taxon>Eukaryota</taxon>
        <taxon>Metazoa</taxon>
        <taxon>Chordata</taxon>
        <taxon>Craniata</taxon>
        <taxon>Vertebrata</taxon>
        <taxon>Euteleostomi</taxon>
        <taxon>Amphibia</taxon>
        <taxon>Batrachia</taxon>
        <taxon>Anura</taxon>
        <taxon>Neobatrachia</taxon>
        <taxon>Ranoidea</taxon>
        <taxon>Ranidae</taxon>
        <taxon>Staurois</taxon>
    </lineage>
</organism>
<dbReference type="Pfam" id="PF13771">
    <property type="entry name" value="zf-HC5HC2H"/>
    <property type="match status" value="1"/>
</dbReference>
<evidence type="ECO:0000256" key="2">
    <source>
        <dbReference type="ARBA" id="ARBA00022771"/>
    </source>
</evidence>
<dbReference type="EMBL" id="CATNWA010005137">
    <property type="protein sequence ID" value="CAI9549405.1"/>
    <property type="molecule type" value="Genomic_DNA"/>
</dbReference>
<dbReference type="InterPro" id="IPR051188">
    <property type="entry name" value="PHD-type_Zinc_Finger"/>
</dbReference>
<keyword evidence="3" id="KW-0862">Zinc</keyword>
<dbReference type="InterPro" id="IPR013083">
    <property type="entry name" value="Znf_RING/FYVE/PHD"/>
</dbReference>
<accession>A0ABN9BPL7</accession>
<keyword evidence="1" id="KW-0479">Metal-binding</keyword>
<feature type="compositionally biased region" description="Basic and acidic residues" evidence="4">
    <location>
        <begin position="140"/>
        <end position="151"/>
    </location>
</feature>
<dbReference type="PROSITE" id="PS51805">
    <property type="entry name" value="EPHD"/>
    <property type="match status" value="1"/>
</dbReference>
<dbReference type="PANTHER" id="PTHR12420">
    <property type="entry name" value="PHD FINGER PROTEIN"/>
    <property type="match status" value="1"/>
</dbReference>
<dbReference type="InterPro" id="IPR034732">
    <property type="entry name" value="EPHD"/>
</dbReference>
<sequence length="253" mass="28611">MSASAAQKKGSLRQRKCGFCRSNREKECGQLLVSSNQKVAAHHRCLLFSSALVSTQSVSENLGGFSIDDIQKELRRGKKLMCTLCHCPGATIGCEVKTCRRTYHYHCGLHDKAQIQENPSQGIYLIYCRKHKEQLHNSEDELEEGFGHRELSPSSRHRVVEGEDPVESPEPQIQEGSRRRANSHLHTVQKRQKAVPVEIDHRIEAVQVTLDRSVASVMQEMKRMKRGANCMCLMQKRPLLTTNVCFSLLVQSS</sequence>
<feature type="domain" description="PHD-type" evidence="5">
    <location>
        <begin position="14"/>
        <end position="132"/>
    </location>
</feature>
<name>A0ABN9BPL7_9NEOB</name>
<keyword evidence="7" id="KW-1185">Reference proteome</keyword>